<dbReference type="SUPFAM" id="SSF48208">
    <property type="entry name" value="Six-hairpin glycosidases"/>
    <property type="match status" value="1"/>
</dbReference>
<comment type="caution">
    <text evidence="3">The sequence shown here is derived from an EMBL/GenBank/DDBJ whole genome shotgun (WGS) entry which is preliminary data.</text>
</comment>
<evidence type="ECO:0000256" key="2">
    <source>
        <dbReference type="ARBA" id="ARBA00023235"/>
    </source>
</evidence>
<gene>
    <name evidence="3" type="ORF">C8D95_10884</name>
</gene>
<evidence type="ECO:0000313" key="3">
    <source>
        <dbReference type="EMBL" id="PWK55205.1"/>
    </source>
</evidence>
<dbReference type="PANTHER" id="PTHR15108">
    <property type="entry name" value="N-ACYLGLUCOSAMINE-2-EPIMERASE"/>
    <property type="match status" value="1"/>
</dbReference>
<name>A0A316G4G1_9RHOB</name>
<reference evidence="3 4" key="1">
    <citation type="submission" date="2018-05" db="EMBL/GenBank/DDBJ databases">
        <title>Genomic Encyclopedia of Type Strains, Phase IV (KMG-IV): sequencing the most valuable type-strain genomes for metagenomic binning, comparative biology and taxonomic classification.</title>
        <authorList>
            <person name="Goeker M."/>
        </authorList>
    </citation>
    <scope>NUCLEOTIDE SEQUENCE [LARGE SCALE GENOMIC DNA]</scope>
    <source>
        <strain evidence="3 4">DSM 103371</strain>
    </source>
</reference>
<dbReference type="KEGG" id="salo:EF888_06855"/>
<dbReference type="OrthoDB" id="9806359at2"/>
<comment type="similarity">
    <text evidence="1">Belongs to the N-acylglucosamine 2-epimerase family.</text>
</comment>
<dbReference type="Pfam" id="PF07221">
    <property type="entry name" value="GlcNAc_2-epim"/>
    <property type="match status" value="1"/>
</dbReference>
<dbReference type="RefSeq" id="WP_109760211.1">
    <property type="nucleotide sequence ID" value="NZ_CP034588.1"/>
</dbReference>
<dbReference type="EMBL" id="QGGV01000008">
    <property type="protein sequence ID" value="PWK55205.1"/>
    <property type="molecule type" value="Genomic_DNA"/>
</dbReference>
<accession>A0A316G4G1</accession>
<proteinExistence type="inferred from homology"/>
<dbReference type="AlphaFoldDB" id="A0A316G4G1"/>
<evidence type="ECO:0000256" key="1">
    <source>
        <dbReference type="ARBA" id="ARBA00008558"/>
    </source>
</evidence>
<dbReference type="InterPro" id="IPR012341">
    <property type="entry name" value="6hp_glycosidase-like_sf"/>
</dbReference>
<protein>
    <submittedName>
        <fullName evidence="3">Mannose/cellobiose epimerase-like protein (N-acyl-D-glucosamine 2-epimerase family)</fullName>
    </submittedName>
</protein>
<dbReference type="Gene3D" id="1.50.10.10">
    <property type="match status" value="1"/>
</dbReference>
<dbReference type="Proteomes" id="UP000245390">
    <property type="component" value="Unassembled WGS sequence"/>
</dbReference>
<sequence>MGTEIAEASGTGEVFWIDSPGHRRWLARDALRSLDFFRPTIRDDGGFHTLDVDGTRLASGVQELHTTTRLVHSFALGHLAGVPDCAGVIDAGMRYLVQGHRDADFEGYLWARNGASIVDDRKLAYGHVFVLLAASSALMAGHPEADALILDATSNLDRHFWEEGPGLFADEWTREWLPFSDYRGLNANMHGVEALLAAFEATGHEVYLERAGRILDFFMGRIAPQHGWRLPEHYHADWTVDPSYSGNPMFRPAGTTPGHSFELSRLALQHWDLAGRPHSSAPDAARRVTMQALADGWDDARGGGIVYTLDHDGTPAIRDRYWWPVTEAIGAIASLIKLDRTAEDEAWYRRLWTFADAHFVDHANGGWFHEIDGGGRPTATQFTGKPDIYHALQADLFPLAPGLSQQAAGLPKLTEVAA</sequence>
<keyword evidence="2" id="KW-0413">Isomerase</keyword>
<dbReference type="InterPro" id="IPR008928">
    <property type="entry name" value="6-hairpin_glycosidase_sf"/>
</dbReference>
<keyword evidence="4" id="KW-1185">Reference proteome</keyword>
<organism evidence="3 4">
    <name type="scientific">Silicimonas algicola</name>
    <dbReference type="NCBI Taxonomy" id="1826607"/>
    <lineage>
        <taxon>Bacteria</taxon>
        <taxon>Pseudomonadati</taxon>
        <taxon>Pseudomonadota</taxon>
        <taxon>Alphaproteobacteria</taxon>
        <taxon>Rhodobacterales</taxon>
        <taxon>Paracoccaceae</taxon>
    </lineage>
</organism>
<evidence type="ECO:0000313" key="4">
    <source>
        <dbReference type="Proteomes" id="UP000245390"/>
    </source>
</evidence>
<dbReference type="InterPro" id="IPR010819">
    <property type="entry name" value="AGE/CE"/>
</dbReference>
<dbReference type="GO" id="GO:0016853">
    <property type="term" value="F:isomerase activity"/>
    <property type="evidence" value="ECO:0007669"/>
    <property type="project" value="UniProtKB-KW"/>
</dbReference>
<dbReference type="GO" id="GO:0005975">
    <property type="term" value="P:carbohydrate metabolic process"/>
    <property type="evidence" value="ECO:0007669"/>
    <property type="project" value="InterPro"/>
</dbReference>